<proteinExistence type="predicted"/>
<sequence length="184" mass="20058">MIVCIGWGSLIWCQKSLPVASGWQADGPRLPVEFARESSDKRITLVICERSPAVEVLWAPLDVATLNNAKQVLAAREGIRDHNIQYSIGYWSPAAASNHHGGAAIAQWAAARGFEGAVWTALKPRINGENRMPAEQEVIEHLDRLSGAARDVAEEYVRLAPRQIATSYRTAIEAAFGWTAAGLL</sequence>
<accession>A0A031JYF4</accession>
<name>A0A031JYF4_9SPHN</name>
<evidence type="ECO:0000313" key="2">
    <source>
        <dbReference type="Proteomes" id="UP000024329"/>
    </source>
</evidence>
<gene>
    <name evidence="1" type="ORF">BV97_02011</name>
</gene>
<dbReference type="Proteomes" id="UP000024329">
    <property type="component" value="Unassembled WGS sequence"/>
</dbReference>
<reference evidence="1 2" key="1">
    <citation type="submission" date="2014-03" db="EMBL/GenBank/DDBJ databases">
        <title>Whole genome sequence of Novosphingobium resinovorum KF1.</title>
        <authorList>
            <person name="Gan H.M."/>
            <person name="Gan H.Y."/>
            <person name="Chew T.H."/>
            <person name="Savka M.A."/>
        </authorList>
    </citation>
    <scope>NUCLEOTIDE SEQUENCE [LARGE SCALE GENOMIC DNA]</scope>
    <source>
        <strain evidence="1 2">KF1</strain>
    </source>
</reference>
<dbReference type="eggNOG" id="ENOG503118T">
    <property type="taxonomic scope" value="Bacteria"/>
</dbReference>
<protein>
    <submittedName>
        <fullName evidence="1">Uncharacterized protein</fullName>
    </submittedName>
</protein>
<dbReference type="PATRIC" id="fig|158500.4.peg.2050"/>
<comment type="caution">
    <text evidence="1">The sequence shown here is derived from an EMBL/GenBank/DDBJ whole genome shotgun (WGS) entry which is preliminary data.</text>
</comment>
<evidence type="ECO:0000313" key="1">
    <source>
        <dbReference type="EMBL" id="EZP81990.1"/>
    </source>
</evidence>
<dbReference type="AlphaFoldDB" id="A0A031JYF4"/>
<dbReference type="EMBL" id="JFYZ01000010">
    <property type="protein sequence ID" value="EZP81990.1"/>
    <property type="molecule type" value="Genomic_DNA"/>
</dbReference>
<organism evidence="1 2">
    <name type="scientific">Novosphingobium resinovorum</name>
    <dbReference type="NCBI Taxonomy" id="158500"/>
    <lineage>
        <taxon>Bacteria</taxon>
        <taxon>Pseudomonadati</taxon>
        <taxon>Pseudomonadota</taxon>
        <taxon>Alphaproteobacteria</taxon>
        <taxon>Sphingomonadales</taxon>
        <taxon>Sphingomonadaceae</taxon>
        <taxon>Novosphingobium</taxon>
    </lineage>
</organism>